<dbReference type="InterPro" id="IPR056808">
    <property type="entry name" value="HTH_AAA"/>
</dbReference>
<dbReference type="Gene3D" id="3.40.50.300">
    <property type="entry name" value="P-loop containing nucleotide triphosphate hydrolases"/>
    <property type="match status" value="1"/>
</dbReference>
<reference evidence="4 5" key="1">
    <citation type="submission" date="2015-02" db="EMBL/GenBank/DDBJ databases">
        <title>Draft Genome Sequences of Two Closely-Related Aflatoxigenic Aspergillus Species Obtained from the Cote d'Ivoire.</title>
        <authorList>
            <person name="Moore G.G."/>
            <person name="Beltz S.B."/>
            <person name="Mack B.M."/>
        </authorList>
    </citation>
    <scope>NUCLEOTIDE SEQUENCE [LARGE SCALE GENOMIC DNA]</scope>
    <source>
        <strain evidence="4 5">SRRC1432</strain>
    </source>
</reference>
<name>A0A0F8WI68_9EURO</name>
<keyword evidence="1" id="KW-1133">Transmembrane helix</keyword>
<dbReference type="AlphaFoldDB" id="A0A0F8WI68"/>
<keyword evidence="5" id="KW-1185">Reference proteome</keyword>
<dbReference type="InterPro" id="IPR041664">
    <property type="entry name" value="AAA_16"/>
</dbReference>
<proteinExistence type="predicted"/>
<evidence type="ECO:0000256" key="1">
    <source>
        <dbReference type="SAM" id="Phobius"/>
    </source>
</evidence>
<feature type="transmembrane region" description="Helical" evidence="1">
    <location>
        <begin position="878"/>
        <end position="898"/>
    </location>
</feature>
<dbReference type="SUPFAM" id="SSF52540">
    <property type="entry name" value="P-loop containing nucleoside triphosphate hydrolases"/>
    <property type="match status" value="1"/>
</dbReference>
<evidence type="ECO:0000313" key="5">
    <source>
        <dbReference type="Proteomes" id="UP000034947"/>
    </source>
</evidence>
<dbReference type="Pfam" id="PF24913">
    <property type="entry name" value="WHD_AAA_fung"/>
    <property type="match status" value="1"/>
</dbReference>
<dbReference type="PANTHER" id="PTHR36168:SF1">
    <property type="entry name" value="ORC1-LIKE AAA ATPASE DOMAIN-CONTAINING PROTEIN"/>
    <property type="match status" value="1"/>
</dbReference>
<accession>A0A0F8WI68</accession>
<comment type="caution">
    <text evidence="4">The sequence shown here is derived from an EMBL/GenBank/DDBJ whole genome shotgun (WGS) entry which is preliminary data.</text>
</comment>
<protein>
    <recommendedName>
        <fullName evidence="6">Orc1-like AAA ATPase domain-containing protein</fullName>
    </recommendedName>
</protein>
<evidence type="ECO:0000259" key="2">
    <source>
        <dbReference type="Pfam" id="PF13191"/>
    </source>
</evidence>
<gene>
    <name evidence="4" type="ORF">AOCH_005439</name>
</gene>
<dbReference type="VEuPathDB" id="FungiDB:P175DRAFT_0434723"/>
<feature type="domain" description="Orc1-like AAA ATPase" evidence="2">
    <location>
        <begin position="155"/>
        <end position="288"/>
    </location>
</feature>
<dbReference type="PANTHER" id="PTHR36168">
    <property type="entry name" value="CHROMOSOME 1, WHOLE GENOME SHOTGUN SEQUENCE"/>
    <property type="match status" value="1"/>
</dbReference>
<feature type="transmembrane region" description="Helical" evidence="1">
    <location>
        <begin position="689"/>
        <end position="708"/>
    </location>
</feature>
<keyword evidence="1" id="KW-0472">Membrane</keyword>
<feature type="domain" description="AAA protein C-terminal winged helix" evidence="3">
    <location>
        <begin position="385"/>
        <end position="504"/>
    </location>
</feature>
<dbReference type="VEuPathDB" id="FungiDB:P175DRAFT_0434784"/>
<dbReference type="OrthoDB" id="511599at2759"/>
<feature type="transmembrane region" description="Helical" evidence="1">
    <location>
        <begin position="736"/>
        <end position="756"/>
    </location>
</feature>
<dbReference type="Pfam" id="PF13191">
    <property type="entry name" value="AAA_16"/>
    <property type="match status" value="1"/>
</dbReference>
<dbReference type="EMBL" id="JYKN01002149">
    <property type="protein sequence ID" value="KKK17480.1"/>
    <property type="molecule type" value="Genomic_DNA"/>
</dbReference>
<keyword evidence="1" id="KW-0812">Transmembrane</keyword>
<evidence type="ECO:0000313" key="4">
    <source>
        <dbReference type="EMBL" id="KKK17480.1"/>
    </source>
</evidence>
<dbReference type="Proteomes" id="UP000034947">
    <property type="component" value="Unassembled WGS sequence"/>
</dbReference>
<organism evidence="4 5">
    <name type="scientific">Aspergillus ochraceoroseus</name>
    <dbReference type="NCBI Taxonomy" id="138278"/>
    <lineage>
        <taxon>Eukaryota</taxon>
        <taxon>Fungi</taxon>
        <taxon>Dikarya</taxon>
        <taxon>Ascomycota</taxon>
        <taxon>Pezizomycotina</taxon>
        <taxon>Eurotiomycetes</taxon>
        <taxon>Eurotiomycetidae</taxon>
        <taxon>Eurotiales</taxon>
        <taxon>Aspergillaceae</taxon>
        <taxon>Aspergillus</taxon>
        <taxon>Aspergillus subgen. Nidulantes</taxon>
    </lineage>
</organism>
<feature type="transmembrane region" description="Helical" evidence="1">
    <location>
        <begin position="636"/>
        <end position="657"/>
    </location>
</feature>
<feature type="transmembrane region" description="Helical" evidence="1">
    <location>
        <begin position="664"/>
        <end position="683"/>
    </location>
</feature>
<evidence type="ECO:0000259" key="3">
    <source>
        <dbReference type="Pfam" id="PF24913"/>
    </source>
</evidence>
<evidence type="ECO:0008006" key="6">
    <source>
        <dbReference type="Google" id="ProtNLM"/>
    </source>
</evidence>
<feature type="transmembrane region" description="Helical" evidence="1">
    <location>
        <begin position="598"/>
        <end position="616"/>
    </location>
</feature>
<dbReference type="InterPro" id="IPR027417">
    <property type="entry name" value="P-loop_NTPase"/>
</dbReference>
<sequence>MLHRKVHRLWVSSIRARLWQPPRMDGIIAPGLRCNFSQTVGLAGPDPLSQAVQDQDNAQGNNPEPGFKSTVFKMFEAAATTFASIAVLGIAGYSYHRYYKYLILDKMENAFKPGDPALEVAGVEAGKHQYHHNEHWFVRDEQPKIDKVISGEITGHYFLLIGEKGTGKTSMLLEAMRKINGEGCAMFEAHGDLEIFRIRLGKALDFEFHEDYIGSLFSIKGPRDTTALLDIERAFNKLEKVALARRRQRLPPLVLIINSTHLVRDDHDGQDLLEMIQQRAEQWAAGNLVTTILNSDDYWVYERLKRYATRMEVIPVKDLCKGEAMAALKNYRKQYFGENLSDHILEEVYDKVGGRLSYLNRVAKAPDPMKICDSICTAEKTWFLNKCWILGSEMDDDVMDEQKFSSAAMVLAKALVDKEQTMEKIYDPDRGHILPEIPLHEARQIMTRADFIQSYDHENIFTIDSRAMVRADSVAMQIAFREICSIPGFEEHLENTLERIGDIESLGRTRELTIKDLWNQGKYQIAMRDYKGREQGSIAPIQSSIFNLCGQPSNFPMMAQRKKDTPSVIADTNKSEAEAAETKDPLVRKTWIEEIPPVVRFFLAIFGSLALSSVLFTFTSGVTLGELGRVSKHLEAWWEVGGLMAWKAVEVGLAWILGFDGRDTLSFVFLIHLPTYALLASFYNLRPTSILTSYAIVLFSTALPFMLLRNPTSVHNLSRAPSTAVSNRGILQDTAITLYTTAVATAIYTVVLYLSYETWLPAQLVVHFENLPTLSQAHAGPAGLPALFLALLPAGWAARDFIFVSSTGTPSPSSSSSAAAPREGEYLACTVYRKTFGALSNSTRVLVSRTAVLAAMSMVNTVVQVAGALNGATVQGALVWGSLWAAATVIVGMTYGWIEGVDGF</sequence>